<reference evidence="1" key="1">
    <citation type="submission" date="2019-06" db="EMBL/GenBank/DDBJ databases">
        <authorList>
            <consortium name="Wellcome Sanger Institute Data Sharing"/>
        </authorList>
    </citation>
    <scope>NUCLEOTIDE SEQUENCE [LARGE SCALE GENOMIC DNA]</scope>
</reference>
<sequence length="339" mass="38328">MPITLLWAVDVYGRVYSLSTAGQRWERADDRLLELKRVTAGKGRCWGIGCDHHVYLNMMPIIYGVCAFQRWNPVDGFTDTLLPTDRWPWSDVTGMNPQPLHSSSSPLPQLGGGKGDWYVDQSCGGEPGWEYAKWNSCVRRRRWIRYRRYIAQGTWAKSRKPPLPLCDISCGGWEMRPLWKIPLPLGRVWFREGIHPRVPEGSGWEEVEVPKEVAQLSAGPGDLLWGLLWDGNLLVRTGLSLDSPTGTSWIEVESPGKEVEALHVAVGASVVWVVTKDYKVWFRRGVNSHNPCGSGWISVGGEMMMVDVGLNDQVKIFPLCYGKNNTLLILPHNKERSFR</sequence>
<accession>A0A672Z6E4</accession>
<evidence type="ECO:0000313" key="2">
    <source>
        <dbReference type="Proteomes" id="UP000472271"/>
    </source>
</evidence>
<name>A0A672Z6E4_9TELE</name>
<dbReference type="InParanoid" id="A0A672Z6E4"/>
<reference evidence="1" key="3">
    <citation type="submission" date="2025-09" db="UniProtKB">
        <authorList>
            <consortium name="Ensembl"/>
        </authorList>
    </citation>
    <scope>IDENTIFICATION</scope>
</reference>
<proteinExistence type="predicted"/>
<reference evidence="1" key="2">
    <citation type="submission" date="2025-08" db="UniProtKB">
        <authorList>
            <consortium name="Ensembl"/>
        </authorList>
    </citation>
    <scope>IDENTIFICATION</scope>
</reference>
<protein>
    <recommendedName>
        <fullName evidence="3">Tectonin beta-propeller repeat-containing protein 1</fullName>
    </recommendedName>
</protein>
<dbReference type="InterPro" id="IPR006624">
    <property type="entry name" value="Beta-propeller_rpt_TECPR"/>
</dbReference>
<dbReference type="SMART" id="SM00706">
    <property type="entry name" value="TECPR"/>
    <property type="match status" value="3"/>
</dbReference>
<dbReference type="AlphaFoldDB" id="A0A672Z6E4"/>
<dbReference type="Ensembl" id="ENSSORT00005012564.1">
    <property type="protein sequence ID" value="ENSSORP00005012168.1"/>
    <property type="gene ID" value="ENSSORG00005006446.1"/>
</dbReference>
<dbReference type="InterPro" id="IPR051513">
    <property type="entry name" value="Tectonin_beta-prop"/>
</dbReference>
<dbReference type="PANTHER" id="PTHR23250:SF1">
    <property type="entry name" value="TECTONIN BETA-PROPELLER REPEAT-CONTAINING PROTEIN 1"/>
    <property type="match status" value="1"/>
</dbReference>
<dbReference type="Pfam" id="PF06462">
    <property type="entry name" value="Hyd_WA"/>
    <property type="match status" value="3"/>
</dbReference>
<evidence type="ECO:0008006" key="3">
    <source>
        <dbReference type="Google" id="ProtNLM"/>
    </source>
</evidence>
<organism evidence="1 2">
    <name type="scientific">Sphaeramia orbicularis</name>
    <name type="common">orbiculate cardinalfish</name>
    <dbReference type="NCBI Taxonomy" id="375764"/>
    <lineage>
        <taxon>Eukaryota</taxon>
        <taxon>Metazoa</taxon>
        <taxon>Chordata</taxon>
        <taxon>Craniata</taxon>
        <taxon>Vertebrata</taxon>
        <taxon>Euteleostomi</taxon>
        <taxon>Actinopterygii</taxon>
        <taxon>Neopterygii</taxon>
        <taxon>Teleostei</taxon>
        <taxon>Neoteleostei</taxon>
        <taxon>Acanthomorphata</taxon>
        <taxon>Gobiaria</taxon>
        <taxon>Kurtiformes</taxon>
        <taxon>Apogonoidei</taxon>
        <taxon>Apogonidae</taxon>
        <taxon>Apogoninae</taxon>
        <taxon>Sphaeramia</taxon>
    </lineage>
</organism>
<dbReference type="PANTHER" id="PTHR23250">
    <property type="entry name" value="DYSFERLIN-RELATED"/>
    <property type="match status" value="1"/>
</dbReference>
<dbReference type="Proteomes" id="UP000472271">
    <property type="component" value="Chromosome 8"/>
</dbReference>
<keyword evidence="2" id="KW-1185">Reference proteome</keyword>
<evidence type="ECO:0000313" key="1">
    <source>
        <dbReference type="Ensembl" id="ENSSORP00005012168.1"/>
    </source>
</evidence>